<dbReference type="PROSITE" id="PS00198">
    <property type="entry name" value="4FE4S_FER_1"/>
    <property type="match status" value="1"/>
</dbReference>
<evidence type="ECO:0000256" key="6">
    <source>
        <dbReference type="ARBA" id="ARBA00023004"/>
    </source>
</evidence>
<evidence type="ECO:0000256" key="4">
    <source>
        <dbReference type="ARBA" id="ARBA00022737"/>
    </source>
</evidence>
<evidence type="ECO:0000313" key="10">
    <source>
        <dbReference type="Proteomes" id="UP000295063"/>
    </source>
</evidence>
<keyword evidence="6" id="KW-0408">Iron</keyword>
<dbReference type="GO" id="GO:0051539">
    <property type="term" value="F:4 iron, 4 sulfur cluster binding"/>
    <property type="evidence" value="ECO:0007669"/>
    <property type="project" value="UniProtKB-KW"/>
</dbReference>
<evidence type="ECO:0000256" key="3">
    <source>
        <dbReference type="ARBA" id="ARBA00022723"/>
    </source>
</evidence>
<dbReference type="OrthoDB" id="1723058at2"/>
<accession>A0A4R1Q226</accession>
<keyword evidence="5" id="KW-0249">Electron transport</keyword>
<dbReference type="Pfam" id="PF12800">
    <property type="entry name" value="Fer4_4"/>
    <property type="match status" value="1"/>
</dbReference>
<feature type="domain" description="4Fe-4S ferredoxin-type" evidence="8">
    <location>
        <begin position="84"/>
        <end position="113"/>
    </location>
</feature>
<dbReference type="PROSITE" id="PS51379">
    <property type="entry name" value="4FE4S_FER_2"/>
    <property type="match status" value="4"/>
</dbReference>
<dbReference type="Pfam" id="PF13247">
    <property type="entry name" value="Fer4_11"/>
    <property type="match status" value="1"/>
</dbReference>
<evidence type="ECO:0000313" key="9">
    <source>
        <dbReference type="EMBL" id="TCL37698.1"/>
    </source>
</evidence>
<keyword evidence="1" id="KW-0813">Transport</keyword>
<feature type="domain" description="4Fe-4S ferredoxin-type" evidence="8">
    <location>
        <begin position="114"/>
        <end position="145"/>
    </location>
</feature>
<dbReference type="EMBL" id="SLUI01000005">
    <property type="protein sequence ID" value="TCL37698.1"/>
    <property type="molecule type" value="Genomic_DNA"/>
</dbReference>
<keyword evidence="10" id="KW-1185">Reference proteome</keyword>
<reference evidence="9 10" key="1">
    <citation type="submission" date="2019-03" db="EMBL/GenBank/DDBJ databases">
        <title>Genomic Encyclopedia of Type Strains, Phase IV (KMG-IV): sequencing the most valuable type-strain genomes for metagenomic binning, comparative biology and taxonomic classification.</title>
        <authorList>
            <person name="Goeker M."/>
        </authorList>
    </citation>
    <scope>NUCLEOTIDE SEQUENCE [LARGE SCALE GENOMIC DNA]</scope>
    <source>
        <strain evidence="9 10">DSM 15969</strain>
    </source>
</reference>
<dbReference type="InterPro" id="IPR050954">
    <property type="entry name" value="ET_IronSulfur_Cluster-Binding"/>
</dbReference>
<dbReference type="PANTHER" id="PTHR43177:SF5">
    <property type="entry name" value="ANAEROBIC DIMETHYL SULFOXIDE REDUCTASE CHAIN B-RELATED"/>
    <property type="match status" value="1"/>
</dbReference>
<keyword evidence="7" id="KW-0411">Iron-sulfur</keyword>
<evidence type="ECO:0000256" key="7">
    <source>
        <dbReference type="ARBA" id="ARBA00023014"/>
    </source>
</evidence>
<dbReference type="CDD" id="cd10563">
    <property type="entry name" value="CooF_like"/>
    <property type="match status" value="1"/>
</dbReference>
<keyword evidence="2" id="KW-0004">4Fe-4S</keyword>
<protein>
    <submittedName>
        <fullName evidence="9">Carbon-monoxide dehydrogenase iron sulfur subunit</fullName>
    </submittedName>
</protein>
<dbReference type="RefSeq" id="WP_132078650.1">
    <property type="nucleotide sequence ID" value="NZ_DAMAKO010000003.1"/>
</dbReference>
<keyword evidence="3" id="KW-0479">Metal-binding</keyword>
<evidence type="ECO:0000259" key="8">
    <source>
        <dbReference type="PROSITE" id="PS51379"/>
    </source>
</evidence>
<evidence type="ECO:0000256" key="2">
    <source>
        <dbReference type="ARBA" id="ARBA00022485"/>
    </source>
</evidence>
<dbReference type="PANTHER" id="PTHR43177">
    <property type="entry name" value="PROTEIN NRFC"/>
    <property type="match status" value="1"/>
</dbReference>
<evidence type="ECO:0000256" key="1">
    <source>
        <dbReference type="ARBA" id="ARBA00022448"/>
    </source>
</evidence>
<dbReference type="InterPro" id="IPR017896">
    <property type="entry name" value="4Fe4S_Fe-S-bd"/>
</dbReference>
<evidence type="ECO:0000256" key="5">
    <source>
        <dbReference type="ARBA" id="ARBA00022982"/>
    </source>
</evidence>
<feature type="domain" description="4Fe-4S ferredoxin-type" evidence="8">
    <location>
        <begin position="51"/>
        <end position="82"/>
    </location>
</feature>
<dbReference type="AlphaFoldDB" id="A0A4R1Q226"/>
<dbReference type="Gene3D" id="3.30.70.20">
    <property type="match status" value="2"/>
</dbReference>
<dbReference type="Proteomes" id="UP000295063">
    <property type="component" value="Unassembled WGS sequence"/>
</dbReference>
<keyword evidence="4" id="KW-0677">Repeat</keyword>
<name>A0A4R1Q226_9FIRM</name>
<proteinExistence type="predicted"/>
<dbReference type="SUPFAM" id="SSF54862">
    <property type="entry name" value="4Fe-4S ferredoxins"/>
    <property type="match status" value="1"/>
</dbReference>
<gene>
    <name evidence="9" type="ORF">EV210_105132</name>
</gene>
<organism evidence="9 10">
    <name type="scientific">Anaerospora hongkongensis</name>
    <dbReference type="NCBI Taxonomy" id="244830"/>
    <lineage>
        <taxon>Bacteria</taxon>
        <taxon>Bacillati</taxon>
        <taxon>Bacillota</taxon>
        <taxon>Negativicutes</taxon>
        <taxon>Selenomonadales</taxon>
        <taxon>Sporomusaceae</taxon>
        <taxon>Anaerospora</taxon>
    </lineage>
</organism>
<feature type="domain" description="4Fe-4S ferredoxin-type" evidence="8">
    <location>
        <begin position="2"/>
        <end position="31"/>
    </location>
</feature>
<comment type="caution">
    <text evidence="9">The sequence shown here is derived from an EMBL/GenBank/DDBJ whole genome shotgun (WGS) entry which is preliminary data.</text>
</comment>
<dbReference type="GO" id="GO:0046872">
    <property type="term" value="F:metal ion binding"/>
    <property type="evidence" value="ECO:0007669"/>
    <property type="project" value="UniProtKB-KW"/>
</dbReference>
<dbReference type="InterPro" id="IPR017900">
    <property type="entry name" value="4Fe4S_Fe_S_CS"/>
</dbReference>
<sequence length="183" mass="19931">MKRIWVDREKCLGCKSCELQCAIERDSVSKTLLGAVQEAPLPIARVGVFGDTGRSFPLQCRHCQDAACLRACPSGAMRRDEATEAVFVEQEKCRGCWMCVMACPFGVITPNGAYKVAVKCDACIHMEEPACVNACPTGALSQGDTVEFQKVLLRKRGNIALFALENTTQNKIGLALAGEDDKR</sequence>